<evidence type="ECO:0000259" key="2">
    <source>
        <dbReference type="Pfam" id="PF01910"/>
    </source>
</evidence>
<dbReference type="PANTHER" id="PTHR33777">
    <property type="entry name" value="UPF0045 PROTEIN ECM15"/>
    <property type="match status" value="1"/>
</dbReference>
<dbReference type="SUPFAM" id="SSF89957">
    <property type="entry name" value="MTH1187/YkoF-like"/>
    <property type="match status" value="1"/>
</dbReference>
<dbReference type="Proteomes" id="UP000642107">
    <property type="component" value="Unassembled WGS sequence"/>
</dbReference>
<dbReference type="InterPro" id="IPR051614">
    <property type="entry name" value="UPF0045_domain"/>
</dbReference>
<feature type="domain" description="Thiamine-binding protein" evidence="2">
    <location>
        <begin position="3"/>
        <end position="80"/>
    </location>
</feature>
<comment type="similarity">
    <text evidence="1">Belongs to the UPF0045 family.</text>
</comment>
<protein>
    <submittedName>
        <fullName evidence="3">Thiamine-binding protein</fullName>
    </submittedName>
</protein>
<evidence type="ECO:0000313" key="4">
    <source>
        <dbReference type="Proteomes" id="UP000642107"/>
    </source>
</evidence>
<sequence>MIAEIQVAPRPADPTAVPYPHVDAAIAVIKASGLVSEVGAMGTTLEGTPDEIWSVLRAAHEAVLADGAASVISHIKVAGAAGDRGPRIADLVTKHRP</sequence>
<dbReference type="Pfam" id="PF01910">
    <property type="entry name" value="Thiamine_BP"/>
    <property type="match status" value="1"/>
</dbReference>
<evidence type="ECO:0000256" key="1">
    <source>
        <dbReference type="ARBA" id="ARBA00010272"/>
    </source>
</evidence>
<accession>A0ABR9DRK6</accession>
<proteinExistence type="inferred from homology"/>
<keyword evidence="4" id="KW-1185">Reference proteome</keyword>
<reference evidence="3 4" key="1">
    <citation type="submission" date="2020-09" db="EMBL/GenBank/DDBJ databases">
        <title>Flavimobilis rhizosphaerae sp. nov., isolated from rhizosphere soil of Spartina alterniflora.</title>
        <authorList>
            <person name="Hanqin C."/>
        </authorList>
    </citation>
    <scope>NUCLEOTIDE SEQUENCE [LARGE SCALE GENOMIC DNA]</scope>
    <source>
        <strain evidence="3 4">GY 10621</strain>
    </source>
</reference>
<dbReference type="Gene3D" id="3.30.70.930">
    <property type="match status" value="1"/>
</dbReference>
<dbReference type="RefSeq" id="WP_192280056.1">
    <property type="nucleotide sequence ID" value="NZ_JACZDF010000004.1"/>
</dbReference>
<name>A0ABR9DRK6_9MICO</name>
<comment type="caution">
    <text evidence="3">The sequence shown here is derived from an EMBL/GenBank/DDBJ whole genome shotgun (WGS) entry which is preliminary data.</text>
</comment>
<dbReference type="InterPro" id="IPR002767">
    <property type="entry name" value="Thiamine_BP"/>
</dbReference>
<organism evidence="3 4">
    <name type="scientific">Flavimobilis rhizosphaerae</name>
    <dbReference type="NCBI Taxonomy" id="2775421"/>
    <lineage>
        <taxon>Bacteria</taxon>
        <taxon>Bacillati</taxon>
        <taxon>Actinomycetota</taxon>
        <taxon>Actinomycetes</taxon>
        <taxon>Micrococcales</taxon>
        <taxon>Jonesiaceae</taxon>
        <taxon>Flavimobilis</taxon>
    </lineage>
</organism>
<dbReference type="EMBL" id="JACZDF010000004">
    <property type="protein sequence ID" value="MBD9699755.1"/>
    <property type="molecule type" value="Genomic_DNA"/>
</dbReference>
<dbReference type="PANTHER" id="PTHR33777:SF1">
    <property type="entry name" value="UPF0045 PROTEIN ECM15"/>
    <property type="match status" value="1"/>
</dbReference>
<dbReference type="InterPro" id="IPR029756">
    <property type="entry name" value="MTH1187/YkoF-like"/>
</dbReference>
<evidence type="ECO:0000313" key="3">
    <source>
        <dbReference type="EMBL" id="MBD9699755.1"/>
    </source>
</evidence>
<gene>
    <name evidence="3" type="ORF">IGS67_09665</name>
</gene>